<feature type="compositionally biased region" description="Basic residues" evidence="1">
    <location>
        <begin position="994"/>
        <end position="1006"/>
    </location>
</feature>
<dbReference type="SUPFAM" id="SSF53098">
    <property type="entry name" value="Ribonuclease H-like"/>
    <property type="match status" value="1"/>
</dbReference>
<gene>
    <name evidence="3" type="ORF">KP509_19G059600</name>
</gene>
<dbReference type="AlphaFoldDB" id="A0A8T2SKX6"/>
<dbReference type="Pfam" id="PF05699">
    <property type="entry name" value="Dimer_Tnp_hAT"/>
    <property type="match status" value="1"/>
</dbReference>
<dbReference type="InterPro" id="IPR008906">
    <property type="entry name" value="HATC_C_dom"/>
</dbReference>
<accession>A0A8T2SKX6</accession>
<dbReference type="PANTHER" id="PTHR35460:SF1">
    <property type="entry name" value="TRNA LIGASE 1"/>
    <property type="match status" value="1"/>
</dbReference>
<dbReference type="OrthoDB" id="1912039at2759"/>
<proteinExistence type="predicted"/>
<dbReference type="EMBL" id="CM035424">
    <property type="protein sequence ID" value="KAH7352710.1"/>
    <property type="molecule type" value="Genomic_DNA"/>
</dbReference>
<feature type="compositionally biased region" description="Acidic residues" evidence="1">
    <location>
        <begin position="1078"/>
        <end position="1094"/>
    </location>
</feature>
<feature type="domain" description="HAT C-terminal dimerisation" evidence="2">
    <location>
        <begin position="859"/>
        <end position="933"/>
    </location>
</feature>
<dbReference type="GO" id="GO:0046983">
    <property type="term" value="F:protein dimerization activity"/>
    <property type="evidence" value="ECO:0007669"/>
    <property type="project" value="InterPro"/>
</dbReference>
<dbReference type="GO" id="GO:0003972">
    <property type="term" value="F:RNA ligase (ATP) activity"/>
    <property type="evidence" value="ECO:0007669"/>
    <property type="project" value="InterPro"/>
</dbReference>
<dbReference type="PANTHER" id="PTHR35460">
    <property type="entry name" value="TRNA LIGASE 1"/>
    <property type="match status" value="1"/>
</dbReference>
<sequence>MTKYLNWKYLVQGQRMIRFQGNHYIQQTMPWEFVHREIGSCWRLKESLSVYSRNVGLTLRYIFKRQPILSARFATVAAVKIAEKKPIEEHKVAKGSKRQGLHDVKGVFSQAQVRATFYPKFENEKSDQEVRLRMIDVVDSGKGVLEVTLKHSGSLFMYAGHHGGAFAKNSYGNLYSAVGVFVLGRTLQEAWGSEAAAKQREFNAYLETHKLCISMELVTAVLGDHGQRPLKDYVVVTAVSDLKNKPRFFSTSDIIAFCRKWRLPTNDVWLFSTRKSAAAFFAAYDALSEDGTATPVNKVLNGIADISVQAAKSHMEVQGEILEGLVARIVNPSSLERLKSVLKEVPLAVTKAQQELQPTLREICLSKNATEDEQIKALLKAVGISMCSDYSDWNAKLPDPSLFNKFMSSKPVDSMTGKLQEMIQLLRERHMQARYPCRVKEFDREEGKIQFRLTIHILSDMVFRNYQKEMRRSPGLWPLYRGFFVDICLFDEIDQYETSQLTKEHEVFVEDDALADETEHLMLKLKFLTYKLRTFLIRNGLSTLFESGFAAYRKYYLRLMDIWGTSASKREQLDQMLTEWAGYITQKCHGIQLEERSYLTEAEPFLKRFAERSPQNSQLVGAAAKEIKADEFLSKLSTQTDEDLYDDVSKADLLPNEPVKAKGLLVFFPGIPGCAKSALCRALLENQGGLGIGKPMQSLMGDMTKGRYWDKLSEERRRNPSVITLADKNAPNEEIWTTVARMCRDTQAIGVPVVPDSEGTTSNPFCLEILAVFMFRVLQRVNHPATMRRWTWMHRPIHGFAGLLHPAFKSTRLYDDVELLSDRLQYMSRVVPTHLHNDMLEQINCYMDERGNPAFLFPTCWDRESMVKPLFWWQNFGFAFTTLFTYALKVLSQDCSSGACERNWSAFSLIHTKVRNRLSPHQMEKLIYCRTNLKMLQNIPNMETLKQMNVDKFWPSVKDTPLPSHDVPQDEEELLFADLYRELCSIDVRQTRGHSRRRVRGVRGRGKGLIIRRASTTSHGDGASTSRAPASTYTRRQRSTLSSLQQLPLSPRFDDEGNLISDPPTPPSSTYEMTSSDSLDENSDDSDIDEMDDE</sequence>
<dbReference type="GO" id="GO:0006388">
    <property type="term" value="P:tRNA splicing, via endonucleolytic cleavage and ligation"/>
    <property type="evidence" value="ECO:0007669"/>
    <property type="project" value="InterPro"/>
</dbReference>
<feature type="region of interest" description="Disordered" evidence="1">
    <location>
        <begin position="994"/>
        <end position="1094"/>
    </location>
</feature>
<evidence type="ECO:0000259" key="2">
    <source>
        <dbReference type="Pfam" id="PF05699"/>
    </source>
</evidence>
<organism evidence="3 4">
    <name type="scientific">Ceratopteris richardii</name>
    <name type="common">Triangle waterfern</name>
    <dbReference type="NCBI Taxonomy" id="49495"/>
    <lineage>
        <taxon>Eukaryota</taxon>
        <taxon>Viridiplantae</taxon>
        <taxon>Streptophyta</taxon>
        <taxon>Embryophyta</taxon>
        <taxon>Tracheophyta</taxon>
        <taxon>Polypodiopsida</taxon>
        <taxon>Polypodiidae</taxon>
        <taxon>Polypodiales</taxon>
        <taxon>Pteridineae</taxon>
        <taxon>Pteridaceae</taxon>
        <taxon>Parkerioideae</taxon>
        <taxon>Ceratopteris</taxon>
    </lineage>
</organism>
<dbReference type="InterPro" id="IPR012337">
    <property type="entry name" value="RNaseH-like_sf"/>
</dbReference>
<protein>
    <recommendedName>
        <fullName evidence="2">HAT C-terminal dimerisation domain-containing protein</fullName>
    </recommendedName>
</protein>
<comment type="caution">
    <text evidence="3">The sequence shown here is derived from an EMBL/GenBank/DDBJ whole genome shotgun (WGS) entry which is preliminary data.</text>
</comment>
<evidence type="ECO:0000313" key="3">
    <source>
        <dbReference type="EMBL" id="KAH7352710.1"/>
    </source>
</evidence>
<feature type="compositionally biased region" description="Low complexity" evidence="1">
    <location>
        <begin position="1039"/>
        <end position="1051"/>
    </location>
</feature>
<reference evidence="3" key="1">
    <citation type="submission" date="2021-08" db="EMBL/GenBank/DDBJ databases">
        <title>WGS assembly of Ceratopteris richardii.</title>
        <authorList>
            <person name="Marchant D.B."/>
            <person name="Chen G."/>
            <person name="Jenkins J."/>
            <person name="Shu S."/>
            <person name="Leebens-Mack J."/>
            <person name="Grimwood J."/>
            <person name="Schmutz J."/>
            <person name="Soltis P."/>
            <person name="Soltis D."/>
            <person name="Chen Z.-H."/>
        </authorList>
    </citation>
    <scope>NUCLEOTIDE SEQUENCE</scope>
    <source>
        <strain evidence="3">Whitten #5841</strain>
        <tissue evidence="3">Leaf</tissue>
    </source>
</reference>
<dbReference type="Proteomes" id="UP000825935">
    <property type="component" value="Chromosome 19"/>
</dbReference>
<evidence type="ECO:0000313" key="4">
    <source>
        <dbReference type="Proteomes" id="UP000825935"/>
    </source>
</evidence>
<evidence type="ECO:0000256" key="1">
    <source>
        <dbReference type="SAM" id="MobiDB-lite"/>
    </source>
</evidence>
<feature type="compositionally biased region" description="Polar residues" evidence="1">
    <location>
        <begin position="1014"/>
        <end position="1033"/>
    </location>
</feature>
<dbReference type="InterPro" id="IPR038837">
    <property type="entry name" value="tRNA_ligase_1"/>
</dbReference>
<keyword evidence="4" id="KW-1185">Reference proteome</keyword>
<name>A0A8T2SKX6_CERRI</name>